<protein>
    <submittedName>
        <fullName evidence="3">PH domain-containing protein</fullName>
    </submittedName>
</protein>
<evidence type="ECO:0000259" key="2">
    <source>
        <dbReference type="Pfam" id="PF03703"/>
    </source>
</evidence>
<feature type="domain" description="YdbS-like PH" evidence="2">
    <location>
        <begin position="73"/>
        <end position="155"/>
    </location>
</feature>
<dbReference type="EMBL" id="VOPY01000003">
    <property type="protein sequence ID" value="TXC68120.1"/>
    <property type="molecule type" value="Genomic_DNA"/>
</dbReference>
<reference evidence="3 4" key="1">
    <citation type="submission" date="2019-08" db="EMBL/GenBank/DDBJ databases">
        <title>Sphingorhabdus soil sp. nov., isolated from arctic soil.</title>
        <authorList>
            <person name="Liu Y."/>
        </authorList>
    </citation>
    <scope>NUCLEOTIDE SEQUENCE [LARGE SCALE GENOMIC DNA]</scope>
    <source>
        <strain evidence="3 4">D-2Q-5-6</strain>
    </source>
</reference>
<keyword evidence="1" id="KW-0812">Transmembrane</keyword>
<dbReference type="Proteomes" id="UP000321129">
    <property type="component" value="Unassembled WGS sequence"/>
</dbReference>
<organism evidence="3 4">
    <name type="scientific">Flavisphingopyxis soli</name>
    <dbReference type="NCBI Taxonomy" id="2601267"/>
    <lineage>
        <taxon>Bacteria</taxon>
        <taxon>Pseudomonadati</taxon>
        <taxon>Pseudomonadota</taxon>
        <taxon>Alphaproteobacteria</taxon>
        <taxon>Sphingomonadales</taxon>
        <taxon>Sphingopyxidaceae</taxon>
        <taxon>Flavisphingopyxis</taxon>
    </lineage>
</organism>
<accession>A0A5C6U6M8</accession>
<evidence type="ECO:0000256" key="1">
    <source>
        <dbReference type="SAM" id="Phobius"/>
    </source>
</evidence>
<feature type="transmembrane region" description="Helical" evidence="1">
    <location>
        <begin position="245"/>
        <end position="269"/>
    </location>
</feature>
<feature type="transmembrane region" description="Helical" evidence="1">
    <location>
        <begin position="189"/>
        <end position="209"/>
    </location>
</feature>
<dbReference type="AlphaFoldDB" id="A0A5C6U6M8"/>
<dbReference type="PANTHER" id="PTHR34473">
    <property type="entry name" value="UPF0699 TRANSMEMBRANE PROTEIN YDBS"/>
    <property type="match status" value="1"/>
</dbReference>
<dbReference type="InterPro" id="IPR005182">
    <property type="entry name" value="YdbS-like_PH"/>
</dbReference>
<sequence>MTAAGATDTAIDWQAPQRLHPAYFVTGLGKAAKGSFGLIAAGAYFGMSGRWWLLGAMAILYVVVTLASLGLRWMHFSYRVTDEDIVIESGLISTQHRAIPFERIQDVNIEQGPVARLLGIARLKLETGAAATGAVEDGVLEAVSMERAAALRDLIRAHRAGAVAPPGQTPVEAARDSDRRIFAMTPRRVVEAGLYNFSLAIFAVLGGLLQQGGDLLGFNPFKRAFWNSLVDSGSPLADYLLAHRWVSALAGIVTLVVVGLATGVIRTLLRDYNFRLTRTETGLRRQRGLLTLTDVIIPVRRVQAAIVGTGPIRARAGWHSLKLQSLARDEAKQGDHEVAPFAQLDEIAPILAEVGMTLPPKNTVWQRIASAYAIEYALWLALPLAATLIVAAFGIVPALFGSAALGIAIVGRALAWRRYRYGYDGERILIRRGFWRQRTIILPIANIQSADIAHNFVTRAFGVASLTFGVAGGSGFSHHRIAALPLATAYALRSDLLQRAA</sequence>
<dbReference type="Pfam" id="PF03703">
    <property type="entry name" value="bPH_2"/>
    <property type="match status" value="2"/>
</dbReference>
<comment type="caution">
    <text evidence="3">The sequence shown here is derived from an EMBL/GenBank/DDBJ whole genome shotgun (WGS) entry which is preliminary data.</text>
</comment>
<dbReference type="RefSeq" id="WP_147123340.1">
    <property type="nucleotide sequence ID" value="NZ_VOPY01000003.1"/>
</dbReference>
<dbReference type="OrthoDB" id="8481729at2"/>
<keyword evidence="1" id="KW-1133">Transmembrane helix</keyword>
<feature type="transmembrane region" description="Helical" evidence="1">
    <location>
        <begin position="388"/>
        <end position="410"/>
    </location>
</feature>
<gene>
    <name evidence="3" type="ORF">FSZ31_10465</name>
</gene>
<proteinExistence type="predicted"/>
<evidence type="ECO:0000313" key="4">
    <source>
        <dbReference type="Proteomes" id="UP000321129"/>
    </source>
</evidence>
<feature type="transmembrane region" description="Helical" evidence="1">
    <location>
        <begin position="51"/>
        <end position="71"/>
    </location>
</feature>
<feature type="transmembrane region" description="Helical" evidence="1">
    <location>
        <begin position="364"/>
        <end position="382"/>
    </location>
</feature>
<name>A0A5C6U6M8_9SPHN</name>
<keyword evidence="1" id="KW-0472">Membrane</keyword>
<keyword evidence="4" id="KW-1185">Reference proteome</keyword>
<feature type="domain" description="YdbS-like PH" evidence="2">
    <location>
        <begin position="416"/>
        <end position="493"/>
    </location>
</feature>
<evidence type="ECO:0000313" key="3">
    <source>
        <dbReference type="EMBL" id="TXC68120.1"/>
    </source>
</evidence>
<dbReference type="PANTHER" id="PTHR34473:SF2">
    <property type="entry name" value="UPF0699 TRANSMEMBRANE PROTEIN YDBT"/>
    <property type="match status" value="1"/>
</dbReference>